<protein>
    <submittedName>
        <fullName evidence="3">CheY chemotaxis protein or a CheY-like REC (Receiver) domain</fullName>
    </submittedName>
</protein>
<dbReference type="PANTHER" id="PTHR44520">
    <property type="entry name" value="RESPONSE REGULATOR RCP1-RELATED"/>
    <property type="match status" value="1"/>
</dbReference>
<dbReference type="PROSITE" id="PS50110">
    <property type="entry name" value="RESPONSE_REGULATORY"/>
    <property type="match status" value="1"/>
</dbReference>
<keyword evidence="1" id="KW-0597">Phosphoprotein</keyword>
<dbReference type="STRING" id="477690.SAMN05216474_2967"/>
<dbReference type="SUPFAM" id="SSF52172">
    <property type="entry name" value="CheY-like"/>
    <property type="match status" value="1"/>
</dbReference>
<dbReference type="PANTHER" id="PTHR44520:SF2">
    <property type="entry name" value="RESPONSE REGULATOR RCP1"/>
    <property type="match status" value="1"/>
</dbReference>
<dbReference type="Pfam" id="PF00072">
    <property type="entry name" value="Response_reg"/>
    <property type="match status" value="1"/>
</dbReference>
<organism evidence="3 4">
    <name type="scientific">Lishizhenia tianjinensis</name>
    <dbReference type="NCBI Taxonomy" id="477690"/>
    <lineage>
        <taxon>Bacteria</taxon>
        <taxon>Pseudomonadati</taxon>
        <taxon>Bacteroidota</taxon>
        <taxon>Flavobacteriia</taxon>
        <taxon>Flavobacteriales</taxon>
        <taxon>Crocinitomicaceae</taxon>
        <taxon>Lishizhenia</taxon>
    </lineage>
</organism>
<gene>
    <name evidence="3" type="ORF">SAMN05216474_2967</name>
</gene>
<dbReference type="GO" id="GO:0000160">
    <property type="term" value="P:phosphorelay signal transduction system"/>
    <property type="evidence" value="ECO:0007669"/>
    <property type="project" value="InterPro"/>
</dbReference>
<dbReference type="SMART" id="SM00448">
    <property type="entry name" value="REC"/>
    <property type="match status" value="1"/>
</dbReference>
<dbReference type="Proteomes" id="UP000236454">
    <property type="component" value="Unassembled WGS sequence"/>
</dbReference>
<proteinExistence type="predicted"/>
<evidence type="ECO:0000313" key="3">
    <source>
        <dbReference type="EMBL" id="SFT89056.1"/>
    </source>
</evidence>
<dbReference type="OrthoDB" id="673128at2"/>
<dbReference type="RefSeq" id="WP_090252603.1">
    <property type="nucleotide sequence ID" value="NZ_FPAS01000006.1"/>
</dbReference>
<accession>A0A1I7BPF7</accession>
<name>A0A1I7BPF7_9FLAO</name>
<dbReference type="Gene3D" id="3.40.50.2300">
    <property type="match status" value="1"/>
</dbReference>
<evidence type="ECO:0000259" key="2">
    <source>
        <dbReference type="PROSITE" id="PS50110"/>
    </source>
</evidence>
<reference evidence="3 4" key="1">
    <citation type="submission" date="2016-10" db="EMBL/GenBank/DDBJ databases">
        <authorList>
            <person name="de Groot N.N."/>
        </authorList>
    </citation>
    <scope>NUCLEOTIDE SEQUENCE [LARGE SCALE GENOMIC DNA]</scope>
    <source>
        <strain evidence="3 4">CGMCC 1.7005</strain>
    </source>
</reference>
<dbReference type="AlphaFoldDB" id="A0A1I7BPF7"/>
<dbReference type="EMBL" id="FPAS01000006">
    <property type="protein sequence ID" value="SFT89056.1"/>
    <property type="molecule type" value="Genomic_DNA"/>
</dbReference>
<dbReference type="InterPro" id="IPR011006">
    <property type="entry name" value="CheY-like_superfamily"/>
</dbReference>
<dbReference type="InterPro" id="IPR052893">
    <property type="entry name" value="TCS_response_regulator"/>
</dbReference>
<evidence type="ECO:0000313" key="4">
    <source>
        <dbReference type="Proteomes" id="UP000236454"/>
    </source>
</evidence>
<keyword evidence="4" id="KW-1185">Reference proteome</keyword>
<evidence type="ECO:0000256" key="1">
    <source>
        <dbReference type="PROSITE-ProRule" id="PRU00169"/>
    </source>
</evidence>
<sequence>MQLDRNKILLIDDNEITNFCNKDIIGDLNIFNEILAFTSPGETLDYLKSLFENKKDIPAIFIVDVKMPEMDGFELIDEIDELFEEHDFELMPLFFILTTSNHKRDYEQFDKTPQAKEYITKPLSEEKLKEMLSKFSFLD</sequence>
<feature type="modified residue" description="4-aspartylphosphate" evidence="1">
    <location>
        <position position="64"/>
    </location>
</feature>
<feature type="domain" description="Response regulatory" evidence="2">
    <location>
        <begin position="7"/>
        <end position="136"/>
    </location>
</feature>
<dbReference type="InterPro" id="IPR001789">
    <property type="entry name" value="Sig_transdc_resp-reg_receiver"/>
</dbReference>